<dbReference type="EMBL" id="FXYD01000003">
    <property type="protein sequence ID" value="SMX39874.1"/>
    <property type="molecule type" value="Genomic_DNA"/>
</dbReference>
<proteinExistence type="predicted"/>
<keyword evidence="3" id="KW-1185">Reference proteome</keyword>
<accession>A0A238KBV1</accession>
<name>A0A238KBV1_9RHOB</name>
<evidence type="ECO:0000313" key="3">
    <source>
        <dbReference type="Proteomes" id="UP000203464"/>
    </source>
</evidence>
<feature type="compositionally biased region" description="Basic and acidic residues" evidence="1">
    <location>
        <begin position="36"/>
        <end position="53"/>
    </location>
</feature>
<dbReference type="AlphaFoldDB" id="A0A238KBV1"/>
<sequence>MDYKAAGAPKPAKGQPRHSEHNAYGSKKTPFNSRPSKADLLAKMKANAEKAKK</sequence>
<protein>
    <recommendedName>
        <fullName evidence="4">Cobalt chelatase</fullName>
    </recommendedName>
</protein>
<evidence type="ECO:0000313" key="2">
    <source>
        <dbReference type="EMBL" id="SMX39874.1"/>
    </source>
</evidence>
<dbReference type="Proteomes" id="UP000203464">
    <property type="component" value="Unassembled WGS sequence"/>
</dbReference>
<dbReference type="RefSeq" id="WP_093996561.1">
    <property type="nucleotide sequence ID" value="NZ_FXYD01000003.1"/>
</dbReference>
<feature type="region of interest" description="Disordered" evidence="1">
    <location>
        <begin position="1"/>
        <end position="53"/>
    </location>
</feature>
<feature type="compositionally biased region" description="Low complexity" evidence="1">
    <location>
        <begin position="1"/>
        <end position="14"/>
    </location>
</feature>
<evidence type="ECO:0008006" key="4">
    <source>
        <dbReference type="Google" id="ProtNLM"/>
    </source>
</evidence>
<evidence type="ECO:0000256" key="1">
    <source>
        <dbReference type="SAM" id="MobiDB-lite"/>
    </source>
</evidence>
<reference evidence="3" key="1">
    <citation type="submission" date="2017-05" db="EMBL/GenBank/DDBJ databases">
        <authorList>
            <person name="Rodrigo-Torres L."/>
            <person name="Arahal R. D."/>
            <person name="Lucena T."/>
        </authorList>
    </citation>
    <scope>NUCLEOTIDE SEQUENCE [LARGE SCALE GENOMIC DNA]</scope>
    <source>
        <strain evidence="3">CECT 8868</strain>
    </source>
</reference>
<organism evidence="2 3">
    <name type="scientific">Octadecabacter ascidiaceicola</name>
    <dbReference type="NCBI Taxonomy" id="1655543"/>
    <lineage>
        <taxon>Bacteria</taxon>
        <taxon>Pseudomonadati</taxon>
        <taxon>Pseudomonadota</taxon>
        <taxon>Alphaproteobacteria</taxon>
        <taxon>Rhodobacterales</taxon>
        <taxon>Roseobacteraceae</taxon>
        <taxon>Octadecabacter</taxon>
    </lineage>
</organism>
<gene>
    <name evidence="2" type="ORF">OCA8868_02176</name>
</gene>